<name>A0A4P7QDB5_9CORY</name>
<accession>A0A4P7QDB5</accession>
<sequence>MNPIDLFLVQLNTYLGEFIHMGSSGSSQLAVSLGWF</sequence>
<organism evidence="1 2">
    <name type="scientific">Corynebacterium endometrii</name>
    <dbReference type="NCBI Taxonomy" id="2488819"/>
    <lineage>
        <taxon>Bacteria</taxon>
        <taxon>Bacillati</taxon>
        <taxon>Actinomycetota</taxon>
        <taxon>Actinomycetes</taxon>
        <taxon>Mycobacteriales</taxon>
        <taxon>Corynebacteriaceae</taxon>
        <taxon>Corynebacterium</taxon>
    </lineage>
</organism>
<dbReference type="AlphaFoldDB" id="A0A4P7QDB5"/>
<evidence type="ECO:0000313" key="1">
    <source>
        <dbReference type="EMBL" id="QCB27581.1"/>
    </source>
</evidence>
<dbReference type="KEGG" id="cee:CENDO_01395"/>
<reference evidence="1 2" key="1">
    <citation type="submission" date="2019-04" db="EMBL/GenBank/DDBJ databases">
        <title>Corynebacterium endometrii sp. nov., isolated from the uterus of a cow with endometritis.</title>
        <authorList>
            <person name="Ballas P."/>
            <person name="Ruckert C."/>
            <person name="Wagener K."/>
            <person name="Drillich M."/>
            <person name="Kaempfer P."/>
            <person name="Busse H.-J."/>
            <person name="Ehling-Schulz M."/>
        </authorList>
    </citation>
    <scope>NUCLEOTIDE SEQUENCE [LARGE SCALE GENOMIC DNA]</scope>
    <source>
        <strain evidence="1 2">LMM-1653</strain>
    </source>
</reference>
<keyword evidence="2" id="KW-1185">Reference proteome</keyword>
<proteinExistence type="predicted"/>
<evidence type="ECO:0000313" key="2">
    <source>
        <dbReference type="Proteomes" id="UP000296352"/>
    </source>
</evidence>
<dbReference type="EMBL" id="CP039247">
    <property type="protein sequence ID" value="QCB27581.1"/>
    <property type="molecule type" value="Genomic_DNA"/>
</dbReference>
<protein>
    <submittedName>
        <fullName evidence="1">Uncharacterized protein</fullName>
    </submittedName>
</protein>
<gene>
    <name evidence="1" type="ORF">CENDO_01395</name>
</gene>
<dbReference type="Proteomes" id="UP000296352">
    <property type="component" value="Chromosome"/>
</dbReference>